<dbReference type="PANTHER" id="PTHR30529">
    <property type="entry name" value="CYTOCHROME B561"/>
    <property type="match status" value="1"/>
</dbReference>
<keyword evidence="11 13" id="KW-0472">Membrane</keyword>
<keyword evidence="5" id="KW-0349">Heme</keyword>
<dbReference type="RefSeq" id="WP_008596324.1">
    <property type="nucleotide sequence ID" value="NZ_AMRM01000008.1"/>
</dbReference>
<keyword evidence="8" id="KW-0249">Electron transport</keyword>
<evidence type="ECO:0000256" key="8">
    <source>
        <dbReference type="ARBA" id="ARBA00022982"/>
    </source>
</evidence>
<gene>
    <name evidence="15" type="ORF">NA2_08926</name>
</gene>
<evidence type="ECO:0000256" key="12">
    <source>
        <dbReference type="ARBA" id="ARBA00037975"/>
    </source>
</evidence>
<dbReference type="GO" id="GO:0009055">
    <property type="term" value="F:electron transfer activity"/>
    <property type="evidence" value="ECO:0007669"/>
    <property type="project" value="InterPro"/>
</dbReference>
<evidence type="ECO:0000256" key="13">
    <source>
        <dbReference type="SAM" id="Phobius"/>
    </source>
</evidence>
<keyword evidence="4" id="KW-1003">Cell membrane</keyword>
<keyword evidence="10" id="KW-0408">Iron</keyword>
<dbReference type="InterPro" id="IPR052168">
    <property type="entry name" value="Cytochrome_b561_oxidase"/>
</dbReference>
<comment type="subcellular location">
    <subcellularLocation>
        <location evidence="2">Cell membrane</location>
        <topology evidence="2">Multi-pass membrane protein</topology>
    </subcellularLocation>
</comment>
<evidence type="ECO:0000256" key="6">
    <source>
        <dbReference type="ARBA" id="ARBA00022692"/>
    </source>
</evidence>
<protein>
    <submittedName>
        <fullName evidence="15">Cytochrome B561</fullName>
    </submittedName>
</protein>
<evidence type="ECO:0000256" key="9">
    <source>
        <dbReference type="ARBA" id="ARBA00022989"/>
    </source>
</evidence>
<dbReference type="GO" id="GO:0022904">
    <property type="term" value="P:respiratory electron transport chain"/>
    <property type="evidence" value="ECO:0007669"/>
    <property type="project" value="InterPro"/>
</dbReference>
<evidence type="ECO:0000256" key="3">
    <source>
        <dbReference type="ARBA" id="ARBA00022448"/>
    </source>
</evidence>
<keyword evidence="9 13" id="KW-1133">Transmembrane helix</keyword>
<evidence type="ECO:0000313" key="15">
    <source>
        <dbReference type="EMBL" id="EKF19241.1"/>
    </source>
</evidence>
<evidence type="ECO:0000256" key="7">
    <source>
        <dbReference type="ARBA" id="ARBA00022723"/>
    </source>
</evidence>
<dbReference type="EMBL" id="AMRM01000008">
    <property type="protein sequence ID" value="EKF19241.1"/>
    <property type="molecule type" value="Genomic_DNA"/>
</dbReference>
<evidence type="ECO:0000313" key="16">
    <source>
        <dbReference type="Proteomes" id="UP000006786"/>
    </source>
</evidence>
<accession>K2MAQ5</accession>
<feature type="transmembrane region" description="Helical" evidence="13">
    <location>
        <begin position="61"/>
        <end position="79"/>
    </location>
</feature>
<evidence type="ECO:0000256" key="10">
    <source>
        <dbReference type="ARBA" id="ARBA00023004"/>
    </source>
</evidence>
<keyword evidence="7" id="KW-0479">Metal-binding</keyword>
<comment type="cofactor">
    <cofactor evidence="1">
        <name>heme b</name>
        <dbReference type="ChEBI" id="CHEBI:60344"/>
    </cofactor>
</comment>
<comment type="caution">
    <text evidence="15">The sequence shown here is derived from an EMBL/GenBank/DDBJ whole genome shotgun (WGS) entry which is preliminary data.</text>
</comment>
<dbReference type="InterPro" id="IPR011577">
    <property type="entry name" value="Cyt_b561_bac/Ni-Hgenase"/>
</dbReference>
<dbReference type="SUPFAM" id="SSF81342">
    <property type="entry name" value="Transmembrane di-heme cytochromes"/>
    <property type="match status" value="1"/>
</dbReference>
<evidence type="ECO:0000256" key="5">
    <source>
        <dbReference type="ARBA" id="ARBA00022617"/>
    </source>
</evidence>
<proteinExistence type="inferred from homology"/>
<feature type="domain" description="Cytochrome b561 bacterial/Ni-hydrogenase" evidence="14">
    <location>
        <begin position="15"/>
        <end position="165"/>
    </location>
</feature>
<sequence length="167" mass="17964">MTGPRLNNAAAPATRYSAMQIGLHWLVVVLVLSQWLTSGSIERTHNPLVPPSSTDLLLHAMHNYGGMTIGALMGLRLLMRIFRPVPPAGGLPPWQNAASMIVHWGLYASLLAQAATGFVASYLWNAVAPVHALLWNVTLALVLTHVAAAAFHAAKRDGVVDRMTPFS</sequence>
<evidence type="ECO:0000256" key="11">
    <source>
        <dbReference type="ARBA" id="ARBA00023136"/>
    </source>
</evidence>
<keyword evidence="3" id="KW-0813">Transport</keyword>
<evidence type="ECO:0000256" key="1">
    <source>
        <dbReference type="ARBA" id="ARBA00001970"/>
    </source>
</evidence>
<evidence type="ECO:0000256" key="4">
    <source>
        <dbReference type="ARBA" id="ARBA00022475"/>
    </source>
</evidence>
<comment type="similarity">
    <text evidence="12">Belongs to the cytochrome b561 family.</text>
</comment>
<organism evidence="15 16">
    <name type="scientific">Nitratireductor pacificus pht-3B</name>
    <dbReference type="NCBI Taxonomy" id="391937"/>
    <lineage>
        <taxon>Bacteria</taxon>
        <taxon>Pseudomonadati</taxon>
        <taxon>Pseudomonadota</taxon>
        <taxon>Alphaproteobacteria</taxon>
        <taxon>Hyphomicrobiales</taxon>
        <taxon>Phyllobacteriaceae</taxon>
        <taxon>Nitratireductor</taxon>
    </lineage>
</organism>
<dbReference type="PANTHER" id="PTHR30529:SF3">
    <property type="entry name" value="CYTOCHROME B561 HOMOLOG 1"/>
    <property type="match status" value="1"/>
</dbReference>
<name>K2MAQ5_9HYPH</name>
<dbReference type="PATRIC" id="fig|391937.3.peg.1836"/>
<feature type="transmembrane region" description="Helical" evidence="13">
    <location>
        <begin position="130"/>
        <end position="154"/>
    </location>
</feature>
<dbReference type="InterPro" id="IPR016174">
    <property type="entry name" value="Di-haem_cyt_TM"/>
</dbReference>
<evidence type="ECO:0000256" key="2">
    <source>
        <dbReference type="ARBA" id="ARBA00004651"/>
    </source>
</evidence>
<dbReference type="GO" id="GO:0046872">
    <property type="term" value="F:metal ion binding"/>
    <property type="evidence" value="ECO:0007669"/>
    <property type="project" value="UniProtKB-KW"/>
</dbReference>
<evidence type="ECO:0000259" key="14">
    <source>
        <dbReference type="Pfam" id="PF01292"/>
    </source>
</evidence>
<dbReference type="GO" id="GO:0005886">
    <property type="term" value="C:plasma membrane"/>
    <property type="evidence" value="ECO:0007669"/>
    <property type="project" value="UniProtKB-SubCell"/>
</dbReference>
<dbReference type="Pfam" id="PF01292">
    <property type="entry name" value="Ni_hydr_CYTB"/>
    <property type="match status" value="1"/>
</dbReference>
<dbReference type="AlphaFoldDB" id="K2MAQ5"/>
<dbReference type="GO" id="GO:0020037">
    <property type="term" value="F:heme binding"/>
    <property type="evidence" value="ECO:0007669"/>
    <property type="project" value="TreeGrafter"/>
</dbReference>
<keyword evidence="16" id="KW-1185">Reference proteome</keyword>
<feature type="transmembrane region" description="Helical" evidence="13">
    <location>
        <begin position="21"/>
        <end position="41"/>
    </location>
</feature>
<feature type="transmembrane region" description="Helical" evidence="13">
    <location>
        <begin position="100"/>
        <end position="124"/>
    </location>
</feature>
<dbReference type="STRING" id="391937.NA2_08926"/>
<dbReference type="OrthoDB" id="8156287at2"/>
<keyword evidence="6 13" id="KW-0812">Transmembrane</keyword>
<reference evidence="15 16" key="1">
    <citation type="journal article" date="2012" name="J. Bacteriol.">
        <title>Genome Sequence of Nitratireductor pacificus Type Strain pht-3B.</title>
        <authorList>
            <person name="Lai Q."/>
            <person name="Li G."/>
            <person name="Shao Z."/>
        </authorList>
    </citation>
    <scope>NUCLEOTIDE SEQUENCE [LARGE SCALE GENOMIC DNA]</scope>
    <source>
        <strain evidence="16">pht-3B</strain>
    </source>
</reference>
<dbReference type="Proteomes" id="UP000006786">
    <property type="component" value="Unassembled WGS sequence"/>
</dbReference>
<dbReference type="eggNOG" id="COG3038">
    <property type="taxonomic scope" value="Bacteria"/>
</dbReference>